<reference evidence="1" key="2">
    <citation type="journal article" date="2015" name="Fish Shellfish Immunol.">
        <title>Early steps in the European eel (Anguilla anguilla)-Vibrio vulnificus interaction in the gills: Role of the RtxA13 toxin.</title>
        <authorList>
            <person name="Callol A."/>
            <person name="Pajuelo D."/>
            <person name="Ebbesson L."/>
            <person name="Teles M."/>
            <person name="MacKenzie S."/>
            <person name="Amaro C."/>
        </authorList>
    </citation>
    <scope>NUCLEOTIDE SEQUENCE</scope>
</reference>
<protein>
    <submittedName>
        <fullName evidence="1">Uncharacterized protein</fullName>
    </submittedName>
</protein>
<proteinExistence type="predicted"/>
<organism evidence="1">
    <name type="scientific">Anguilla anguilla</name>
    <name type="common">European freshwater eel</name>
    <name type="synonym">Muraena anguilla</name>
    <dbReference type="NCBI Taxonomy" id="7936"/>
    <lineage>
        <taxon>Eukaryota</taxon>
        <taxon>Metazoa</taxon>
        <taxon>Chordata</taxon>
        <taxon>Craniata</taxon>
        <taxon>Vertebrata</taxon>
        <taxon>Euteleostomi</taxon>
        <taxon>Actinopterygii</taxon>
        <taxon>Neopterygii</taxon>
        <taxon>Teleostei</taxon>
        <taxon>Anguilliformes</taxon>
        <taxon>Anguillidae</taxon>
        <taxon>Anguilla</taxon>
    </lineage>
</organism>
<accession>A0A0E9XPV4</accession>
<evidence type="ECO:0000313" key="1">
    <source>
        <dbReference type="EMBL" id="JAI04690.1"/>
    </source>
</evidence>
<name>A0A0E9XPV4_ANGAN</name>
<dbReference type="AlphaFoldDB" id="A0A0E9XPV4"/>
<reference evidence="1" key="1">
    <citation type="submission" date="2014-11" db="EMBL/GenBank/DDBJ databases">
        <authorList>
            <person name="Amaro Gonzalez C."/>
        </authorList>
    </citation>
    <scope>NUCLEOTIDE SEQUENCE</scope>
</reference>
<dbReference type="EMBL" id="GBXM01003888">
    <property type="protein sequence ID" value="JAI04690.1"/>
    <property type="molecule type" value="Transcribed_RNA"/>
</dbReference>
<sequence length="56" mass="6226">MFLTSQKCEVCCRAKCPPELIPLTRTVLDCSLRCCCHRRVLVEAYAPSTLRISPGG</sequence>